<keyword evidence="2" id="KW-0238">DNA-binding</keyword>
<dbReference type="InterPro" id="IPR002818">
    <property type="entry name" value="DJ-1/PfpI"/>
</dbReference>
<dbReference type="Pfam" id="PF01965">
    <property type="entry name" value="DJ-1_PfpI"/>
    <property type="match status" value="1"/>
</dbReference>
<evidence type="ECO:0000313" key="5">
    <source>
        <dbReference type="EMBL" id="MDR6376797.1"/>
    </source>
</evidence>
<gene>
    <name evidence="5" type="ORF">J2776_003497</name>
</gene>
<dbReference type="PRINTS" id="PR00032">
    <property type="entry name" value="HTHARAC"/>
</dbReference>
<evidence type="ECO:0000256" key="2">
    <source>
        <dbReference type="ARBA" id="ARBA00023125"/>
    </source>
</evidence>
<dbReference type="InterPro" id="IPR020449">
    <property type="entry name" value="Tscrpt_reg_AraC-type_HTH"/>
</dbReference>
<dbReference type="PROSITE" id="PS00041">
    <property type="entry name" value="HTH_ARAC_FAMILY_1"/>
    <property type="match status" value="1"/>
</dbReference>
<sequence length="342" mass="37526">MMERSSNNALEMIAAAADPLRVGFFLVPDFPMMTFGAAVDPLRQANRISGRGLYKWSFISIDGAPVHSSAGVPFPIDYSIADMPPCDLIILCAGLNHTKAYKPAVFKWLRSVHGRGCVLGGICAGQFLIAKAGLLDGRRCAVHWELLAAFQEEFPRSVASNAIFAVDGPFVTSSGGTVTLDMMLHLIAASKGRDIANAISDQFNHPEIRQQDSAQRLPAQMRFGIRNPKLLEIVKVMESSIQNPVDLQVLARRVQLSTRQIERLFVTHVGKTPSAFYAGLRMARAHDLILQTDLSISDVAEICGYMSAARFGRIYRAHYGSTPREVRQGGVARRQPLTDSSR</sequence>
<dbReference type="InterPro" id="IPR029062">
    <property type="entry name" value="Class_I_gatase-like"/>
</dbReference>
<protein>
    <submittedName>
        <fullName evidence="5">Transcriptional regulator GlxA family with amidase domain</fullName>
    </submittedName>
</protein>
<proteinExistence type="predicted"/>
<accession>A0ABU1L0X0</accession>
<keyword evidence="1" id="KW-0805">Transcription regulation</keyword>
<dbReference type="Proteomes" id="UP001185254">
    <property type="component" value="Unassembled WGS sequence"/>
</dbReference>
<reference evidence="5 6" key="1">
    <citation type="submission" date="2023-07" db="EMBL/GenBank/DDBJ databases">
        <title>Sorghum-associated microbial communities from plants grown in Nebraska, USA.</title>
        <authorList>
            <person name="Schachtman D."/>
        </authorList>
    </citation>
    <scope>NUCLEOTIDE SEQUENCE [LARGE SCALE GENOMIC DNA]</scope>
    <source>
        <strain evidence="5 6">DS1039</strain>
    </source>
</reference>
<name>A0ABU1L0X0_9BURK</name>
<dbReference type="Gene3D" id="1.10.10.60">
    <property type="entry name" value="Homeodomain-like"/>
    <property type="match status" value="1"/>
</dbReference>
<dbReference type="InterPro" id="IPR018062">
    <property type="entry name" value="HTH_AraC-typ_CS"/>
</dbReference>
<evidence type="ECO:0000256" key="1">
    <source>
        <dbReference type="ARBA" id="ARBA00023015"/>
    </source>
</evidence>
<dbReference type="SMART" id="SM00342">
    <property type="entry name" value="HTH_ARAC"/>
    <property type="match status" value="1"/>
</dbReference>
<dbReference type="PROSITE" id="PS01124">
    <property type="entry name" value="HTH_ARAC_FAMILY_2"/>
    <property type="match status" value="1"/>
</dbReference>
<organism evidence="5 6">
    <name type="scientific">Paraburkholderia caledonica</name>
    <dbReference type="NCBI Taxonomy" id="134536"/>
    <lineage>
        <taxon>Bacteria</taxon>
        <taxon>Pseudomonadati</taxon>
        <taxon>Pseudomonadota</taxon>
        <taxon>Betaproteobacteria</taxon>
        <taxon>Burkholderiales</taxon>
        <taxon>Burkholderiaceae</taxon>
        <taxon>Paraburkholderia</taxon>
    </lineage>
</organism>
<dbReference type="EMBL" id="JAVDQN010000002">
    <property type="protein sequence ID" value="MDR6376797.1"/>
    <property type="molecule type" value="Genomic_DNA"/>
</dbReference>
<dbReference type="PANTHER" id="PTHR43130">
    <property type="entry name" value="ARAC-FAMILY TRANSCRIPTIONAL REGULATOR"/>
    <property type="match status" value="1"/>
</dbReference>
<dbReference type="InterPro" id="IPR052158">
    <property type="entry name" value="INH-QAR"/>
</dbReference>
<dbReference type="Pfam" id="PF12833">
    <property type="entry name" value="HTH_18"/>
    <property type="match status" value="1"/>
</dbReference>
<evidence type="ECO:0000256" key="3">
    <source>
        <dbReference type="ARBA" id="ARBA00023163"/>
    </source>
</evidence>
<dbReference type="SUPFAM" id="SSF46689">
    <property type="entry name" value="Homeodomain-like"/>
    <property type="match status" value="1"/>
</dbReference>
<feature type="domain" description="HTH araC/xylS-type" evidence="4">
    <location>
        <begin position="231"/>
        <end position="329"/>
    </location>
</feature>
<evidence type="ECO:0000259" key="4">
    <source>
        <dbReference type="PROSITE" id="PS01124"/>
    </source>
</evidence>
<keyword evidence="3" id="KW-0804">Transcription</keyword>
<dbReference type="InterPro" id="IPR009057">
    <property type="entry name" value="Homeodomain-like_sf"/>
</dbReference>
<dbReference type="RefSeq" id="WP_310066994.1">
    <property type="nucleotide sequence ID" value="NZ_JAVDQN010000002.1"/>
</dbReference>
<keyword evidence="6" id="KW-1185">Reference proteome</keyword>
<comment type="caution">
    <text evidence="5">The sequence shown here is derived from an EMBL/GenBank/DDBJ whole genome shotgun (WGS) entry which is preliminary data.</text>
</comment>
<dbReference type="Gene3D" id="3.40.50.880">
    <property type="match status" value="1"/>
</dbReference>
<dbReference type="CDD" id="cd03136">
    <property type="entry name" value="GATase1_AraC_ArgR_like"/>
    <property type="match status" value="1"/>
</dbReference>
<dbReference type="PANTHER" id="PTHR43130:SF3">
    <property type="entry name" value="HTH-TYPE TRANSCRIPTIONAL REGULATOR RV1931C"/>
    <property type="match status" value="1"/>
</dbReference>
<dbReference type="SUPFAM" id="SSF52317">
    <property type="entry name" value="Class I glutamine amidotransferase-like"/>
    <property type="match status" value="1"/>
</dbReference>
<evidence type="ECO:0000313" key="6">
    <source>
        <dbReference type="Proteomes" id="UP001185254"/>
    </source>
</evidence>
<dbReference type="InterPro" id="IPR018060">
    <property type="entry name" value="HTH_AraC"/>
</dbReference>